<organism evidence="2 3">
    <name type="scientific">Geodia barretti</name>
    <name type="common">Barrett's horny sponge</name>
    <dbReference type="NCBI Taxonomy" id="519541"/>
    <lineage>
        <taxon>Eukaryota</taxon>
        <taxon>Metazoa</taxon>
        <taxon>Porifera</taxon>
        <taxon>Demospongiae</taxon>
        <taxon>Heteroscleromorpha</taxon>
        <taxon>Tetractinellida</taxon>
        <taxon>Astrophorina</taxon>
        <taxon>Geodiidae</taxon>
        <taxon>Geodia</taxon>
    </lineage>
</organism>
<keyword evidence="3" id="KW-1185">Reference proteome</keyword>
<reference evidence="2" key="1">
    <citation type="submission" date="2023-03" db="EMBL/GenBank/DDBJ databases">
        <authorList>
            <person name="Steffen K."/>
            <person name="Cardenas P."/>
        </authorList>
    </citation>
    <scope>NUCLEOTIDE SEQUENCE</scope>
</reference>
<feature type="compositionally biased region" description="Low complexity" evidence="1">
    <location>
        <begin position="50"/>
        <end position="76"/>
    </location>
</feature>
<feature type="region of interest" description="Disordered" evidence="1">
    <location>
        <begin position="49"/>
        <end position="90"/>
    </location>
</feature>
<dbReference type="EMBL" id="CASHTH010001387">
    <property type="protein sequence ID" value="CAI8014693.1"/>
    <property type="molecule type" value="Genomic_DNA"/>
</dbReference>
<dbReference type="Proteomes" id="UP001174909">
    <property type="component" value="Unassembled WGS sequence"/>
</dbReference>
<proteinExistence type="predicted"/>
<dbReference type="AlphaFoldDB" id="A0AA35WAZ8"/>
<gene>
    <name evidence="2" type="ORF">GBAR_LOCUS9179</name>
</gene>
<sequence>MFSRLSSVTRLVGRNVRCKTIFTAQQQCGSHALRRRLALPFGGRSAAVRSTYSDSSSSTPSSSNGDDNSPSSSSGDAETGDGGDSQPNVTVTLSAGQTKHLKDQYRWNYRRSYTPGDLRQAAQNDEPVYFMLTPPDQPDPGLLQDCYVDTSTLQWLYDPPIGVVGGQLPEHMNLSTVLVLYHPSSQQAVQKQAESPLSAQFNTFNHDYYMFTSYVLPAAQLSIASHPTGDMYPVTFKVTPSPSAMYYEYNSQTLRYAFFEMRNGASAQERVYLAPVSPSPETNNRRLICGKLVPEGTSTPDEFFTFMAFKASIQIYVPDLPTL</sequence>
<accession>A0AA35WAZ8</accession>
<protein>
    <submittedName>
        <fullName evidence="2">Uncharacterized protein</fullName>
    </submittedName>
</protein>
<name>A0AA35WAZ8_GEOBA</name>
<evidence type="ECO:0000313" key="3">
    <source>
        <dbReference type="Proteomes" id="UP001174909"/>
    </source>
</evidence>
<evidence type="ECO:0000313" key="2">
    <source>
        <dbReference type="EMBL" id="CAI8014693.1"/>
    </source>
</evidence>
<evidence type="ECO:0000256" key="1">
    <source>
        <dbReference type="SAM" id="MobiDB-lite"/>
    </source>
</evidence>
<comment type="caution">
    <text evidence="2">The sequence shown here is derived from an EMBL/GenBank/DDBJ whole genome shotgun (WGS) entry which is preliminary data.</text>
</comment>